<proteinExistence type="predicted"/>
<sequence length="511" mass="60694">MGKQELKAIECDTEKDQQKEEEVQEQNKKVVSSRKNIRKAKWKYRCVMYPTIQQNFCFYLYGSLILHSDYNPVNVFSSDTMDLIQRHQQVESVIINKQVGAIEIKYNIISPGILDFAFLVKHFENKQLQSFYNFAQSLKDFKIFVDVINQKIIDKKKILNKMPKVLDIMDQQYFQFEKWANDLIEKHFKDEFFSYSLYQSNYRKGYAELKKQVSSHNTISLYGQSISDVYEAEICKMKNKSVQFEKYQDFNIDLLMECLTFIIGANASQQSFQKKNLQMSTIEGFQLPVTIEIYKLKFYDYKKNDPNFHFVSEYDYMMIINVVKVDDLWLKRLIDIRKELENYKKPNNQPFMIEASQEFNHINSLLFKEEDNEILRTVKKNNSFNHMQFESFEDAMDSSYKVNEGLISSSHISSVGVKSDNETINTDTCEYFTPEVIDLAGNKEHQEYLNKQIMQLQQKDQIAQNLNTFFQLKQQEIELSNIEYSCQVEYFLDKFYSSDKEDQKQCQFKVV</sequence>
<dbReference type="GeneID" id="7826876"/>
<dbReference type="InParanoid" id="Q22RE1"/>
<dbReference type="KEGG" id="tet:TTHERM_00016470"/>
<evidence type="ECO:0000313" key="3">
    <source>
        <dbReference type="Proteomes" id="UP000009168"/>
    </source>
</evidence>
<organism evidence="2 3">
    <name type="scientific">Tetrahymena thermophila (strain SB210)</name>
    <dbReference type="NCBI Taxonomy" id="312017"/>
    <lineage>
        <taxon>Eukaryota</taxon>
        <taxon>Sar</taxon>
        <taxon>Alveolata</taxon>
        <taxon>Ciliophora</taxon>
        <taxon>Intramacronucleata</taxon>
        <taxon>Oligohymenophorea</taxon>
        <taxon>Hymenostomatida</taxon>
        <taxon>Tetrahymenina</taxon>
        <taxon>Tetrahymenidae</taxon>
        <taxon>Tetrahymena</taxon>
    </lineage>
</organism>
<dbReference type="HOGENOM" id="CLU_540271_0_0_1"/>
<dbReference type="EMBL" id="GG662845">
    <property type="protein sequence ID" value="EAR88181.2"/>
    <property type="molecule type" value="Genomic_DNA"/>
</dbReference>
<gene>
    <name evidence="2" type="ORF">TTHERM_00016470</name>
</gene>
<keyword evidence="3" id="KW-1185">Reference proteome</keyword>
<evidence type="ECO:0000313" key="2">
    <source>
        <dbReference type="EMBL" id="EAR88181.2"/>
    </source>
</evidence>
<protein>
    <submittedName>
        <fullName evidence="2">Uncharacterized protein</fullName>
    </submittedName>
</protein>
<name>Q22RE1_TETTS</name>
<accession>Q22RE1</accession>
<dbReference type="AlphaFoldDB" id="Q22RE1"/>
<reference evidence="3" key="1">
    <citation type="journal article" date="2006" name="PLoS Biol.">
        <title>Macronuclear genome sequence of the ciliate Tetrahymena thermophila, a model eukaryote.</title>
        <authorList>
            <person name="Eisen J.A."/>
            <person name="Coyne R.S."/>
            <person name="Wu M."/>
            <person name="Wu D."/>
            <person name="Thiagarajan M."/>
            <person name="Wortman J.R."/>
            <person name="Badger J.H."/>
            <person name="Ren Q."/>
            <person name="Amedeo P."/>
            <person name="Jones K.M."/>
            <person name="Tallon L.J."/>
            <person name="Delcher A.L."/>
            <person name="Salzberg S.L."/>
            <person name="Silva J.C."/>
            <person name="Haas B.J."/>
            <person name="Majoros W.H."/>
            <person name="Farzad M."/>
            <person name="Carlton J.M."/>
            <person name="Smith R.K. Jr."/>
            <person name="Garg J."/>
            <person name="Pearlman R.E."/>
            <person name="Karrer K.M."/>
            <person name="Sun L."/>
            <person name="Manning G."/>
            <person name="Elde N.C."/>
            <person name="Turkewitz A.P."/>
            <person name="Asai D.J."/>
            <person name="Wilkes D.E."/>
            <person name="Wang Y."/>
            <person name="Cai H."/>
            <person name="Collins K."/>
            <person name="Stewart B.A."/>
            <person name="Lee S.R."/>
            <person name="Wilamowska K."/>
            <person name="Weinberg Z."/>
            <person name="Ruzzo W.L."/>
            <person name="Wloga D."/>
            <person name="Gaertig J."/>
            <person name="Frankel J."/>
            <person name="Tsao C.-C."/>
            <person name="Gorovsky M.A."/>
            <person name="Keeling P.J."/>
            <person name="Waller R.F."/>
            <person name="Patron N.J."/>
            <person name="Cherry J.M."/>
            <person name="Stover N.A."/>
            <person name="Krieger C.J."/>
            <person name="del Toro C."/>
            <person name="Ryder H.F."/>
            <person name="Williamson S.C."/>
            <person name="Barbeau R.A."/>
            <person name="Hamilton E.P."/>
            <person name="Orias E."/>
        </authorList>
    </citation>
    <scope>NUCLEOTIDE SEQUENCE [LARGE SCALE GENOMIC DNA]</scope>
    <source>
        <strain evidence="3">SB210</strain>
    </source>
</reference>
<dbReference type="RefSeq" id="XP_001008426.2">
    <property type="nucleotide sequence ID" value="XM_001008426.3"/>
</dbReference>
<evidence type="ECO:0000256" key="1">
    <source>
        <dbReference type="SAM" id="MobiDB-lite"/>
    </source>
</evidence>
<feature type="region of interest" description="Disordered" evidence="1">
    <location>
        <begin position="1"/>
        <end position="22"/>
    </location>
</feature>
<dbReference type="Proteomes" id="UP000009168">
    <property type="component" value="Unassembled WGS sequence"/>
</dbReference>